<dbReference type="EMBL" id="BMMK01000042">
    <property type="protein sequence ID" value="GGM78809.1"/>
    <property type="molecule type" value="Genomic_DNA"/>
</dbReference>
<keyword evidence="16" id="KW-1185">Reference proteome</keyword>
<dbReference type="GO" id="GO:0015421">
    <property type="term" value="F:ABC-type oligopeptide transporter activity"/>
    <property type="evidence" value="ECO:0007669"/>
    <property type="project" value="TreeGrafter"/>
</dbReference>
<dbReference type="GO" id="GO:0005524">
    <property type="term" value="F:ATP binding"/>
    <property type="evidence" value="ECO:0007669"/>
    <property type="project" value="UniProtKB-KW"/>
</dbReference>
<comment type="similarity">
    <text evidence="10">Belongs to the ABC transporter superfamily. Siderophore-Fe(3+) uptake transporter (SIUT) (TC 3.A.1.21) family.</text>
</comment>
<feature type="transmembrane region" description="Helical" evidence="12">
    <location>
        <begin position="275"/>
        <end position="294"/>
    </location>
</feature>
<dbReference type="PROSITE" id="PS00211">
    <property type="entry name" value="ABC_TRANSPORTER_1"/>
    <property type="match status" value="1"/>
</dbReference>
<feature type="region of interest" description="Disordered" evidence="11">
    <location>
        <begin position="1"/>
        <end position="25"/>
    </location>
</feature>
<feature type="transmembrane region" description="Helical" evidence="12">
    <location>
        <begin position="43"/>
        <end position="68"/>
    </location>
</feature>
<dbReference type="Pfam" id="PF00664">
    <property type="entry name" value="ABC_membrane"/>
    <property type="match status" value="1"/>
</dbReference>
<evidence type="ECO:0000256" key="3">
    <source>
        <dbReference type="ARBA" id="ARBA00022475"/>
    </source>
</evidence>
<dbReference type="SUPFAM" id="SSF52540">
    <property type="entry name" value="P-loop containing nucleoside triphosphate hydrolases"/>
    <property type="match status" value="1"/>
</dbReference>
<dbReference type="Gene3D" id="1.20.1560.10">
    <property type="entry name" value="ABC transporter type 1, transmembrane domain"/>
    <property type="match status" value="1"/>
</dbReference>
<evidence type="ECO:0000256" key="12">
    <source>
        <dbReference type="SAM" id="Phobius"/>
    </source>
</evidence>
<evidence type="ECO:0000256" key="4">
    <source>
        <dbReference type="ARBA" id="ARBA00022519"/>
    </source>
</evidence>
<name>A0A8J3CJU6_9PSEU</name>
<dbReference type="PANTHER" id="PTHR43394:SF1">
    <property type="entry name" value="ATP-BINDING CASSETTE SUB-FAMILY B MEMBER 10, MITOCHONDRIAL"/>
    <property type="match status" value="1"/>
</dbReference>
<organism evidence="15 16">
    <name type="scientific">Longimycelium tulufanense</name>
    <dbReference type="NCBI Taxonomy" id="907463"/>
    <lineage>
        <taxon>Bacteria</taxon>
        <taxon>Bacillati</taxon>
        <taxon>Actinomycetota</taxon>
        <taxon>Actinomycetes</taxon>
        <taxon>Pseudonocardiales</taxon>
        <taxon>Pseudonocardiaceae</taxon>
        <taxon>Longimycelium</taxon>
    </lineage>
</organism>
<dbReference type="InterPro" id="IPR039421">
    <property type="entry name" value="Type_1_exporter"/>
</dbReference>
<dbReference type="InterPro" id="IPR027417">
    <property type="entry name" value="P-loop_NTPase"/>
</dbReference>
<dbReference type="InterPro" id="IPR036640">
    <property type="entry name" value="ABC1_TM_sf"/>
</dbReference>
<evidence type="ECO:0000256" key="7">
    <source>
        <dbReference type="ARBA" id="ARBA00022840"/>
    </source>
</evidence>
<feature type="domain" description="ABC transporter" evidence="13">
    <location>
        <begin position="363"/>
        <end position="598"/>
    </location>
</feature>
<dbReference type="Proteomes" id="UP000637578">
    <property type="component" value="Unassembled WGS sequence"/>
</dbReference>
<evidence type="ECO:0000313" key="16">
    <source>
        <dbReference type="Proteomes" id="UP000637578"/>
    </source>
</evidence>
<evidence type="ECO:0000313" key="15">
    <source>
        <dbReference type="EMBL" id="GGM78809.1"/>
    </source>
</evidence>
<gene>
    <name evidence="15" type="ORF">GCM10012275_56800</name>
</gene>
<evidence type="ECO:0000256" key="9">
    <source>
        <dbReference type="ARBA" id="ARBA00023136"/>
    </source>
</evidence>
<keyword evidence="2" id="KW-0813">Transport</keyword>
<keyword evidence="9 12" id="KW-0472">Membrane</keyword>
<sequence length="605" mass="64019">MTAEVSDQHAASRRASTGPQQADDSSWHPLLRLLTVLAEQRPMLLATVVTAVLAQLCTIGATGIAAWLVGRTILAGAAGGGETGGLALLGGTALTAGILHWLHSWVSHLYAFRLIAALRMKIFDGLERLAPGRLVQRRTGDVVATAVSDIERLEWIYAHQLPSVVVALVVPVAALVGLSFVAPLIGLVVVLAAVVLGTVPAWLAARAHAQGKALRAELGRLHADVVDGVQGLRELVAFGAGRRYLRGIAEVARSLRGLHLAYGRRAGLENGTADLIVASTVVVALGLGVAAVTSGTLPRAWLPVVVVLAGAVLTPVMQVVSTSSAVGELRGCAARITAVTDAPAPVVERTDARRPPQDLEPRVRFEDVRFAYEAGGPPVLRGVCFEIAPGEVVALVGASGAGKSTCLNLLARFWDVDGGRITLGGHDIRDFTLEGLRGLLAVVPQEVYLFRTTLRENLRLARPAATDEQVRHAAMLAGVTEFAVQLPDGLDTPVAERGLSLSGGQRQRLAIARALLRAAPVLVLDEAVSNVDIENELLVHRTLAELRHGRATLVIAHRLSTIRAADRIVVLDEGRIVESGSHDELTARRGRYAELMAAGQIERPR</sequence>
<dbReference type="GO" id="GO:0016887">
    <property type="term" value="F:ATP hydrolysis activity"/>
    <property type="evidence" value="ECO:0007669"/>
    <property type="project" value="InterPro"/>
</dbReference>
<evidence type="ECO:0000256" key="11">
    <source>
        <dbReference type="SAM" id="MobiDB-lite"/>
    </source>
</evidence>
<proteinExistence type="inferred from homology"/>
<feature type="domain" description="ABC transmembrane type-1" evidence="14">
    <location>
        <begin position="49"/>
        <end position="328"/>
    </location>
</feature>
<evidence type="ECO:0000256" key="6">
    <source>
        <dbReference type="ARBA" id="ARBA00022741"/>
    </source>
</evidence>
<keyword evidence="3" id="KW-1003">Cell membrane</keyword>
<dbReference type="PROSITE" id="PS50893">
    <property type="entry name" value="ABC_TRANSPORTER_2"/>
    <property type="match status" value="1"/>
</dbReference>
<evidence type="ECO:0000259" key="13">
    <source>
        <dbReference type="PROSITE" id="PS50893"/>
    </source>
</evidence>
<evidence type="ECO:0000256" key="2">
    <source>
        <dbReference type="ARBA" id="ARBA00022448"/>
    </source>
</evidence>
<reference evidence="15" key="1">
    <citation type="journal article" date="2014" name="Int. J. Syst. Evol. Microbiol.">
        <title>Complete genome sequence of Corynebacterium casei LMG S-19264T (=DSM 44701T), isolated from a smear-ripened cheese.</title>
        <authorList>
            <consortium name="US DOE Joint Genome Institute (JGI-PGF)"/>
            <person name="Walter F."/>
            <person name="Albersmeier A."/>
            <person name="Kalinowski J."/>
            <person name="Ruckert C."/>
        </authorList>
    </citation>
    <scope>NUCLEOTIDE SEQUENCE</scope>
    <source>
        <strain evidence="15">CGMCC 4.5737</strain>
    </source>
</reference>
<evidence type="ECO:0000259" key="14">
    <source>
        <dbReference type="PROSITE" id="PS50929"/>
    </source>
</evidence>
<evidence type="ECO:0000256" key="8">
    <source>
        <dbReference type="ARBA" id="ARBA00022989"/>
    </source>
</evidence>
<dbReference type="SMART" id="SM00382">
    <property type="entry name" value="AAA"/>
    <property type="match status" value="1"/>
</dbReference>
<dbReference type="RefSeq" id="WP_189061497.1">
    <property type="nucleotide sequence ID" value="NZ_BMMK01000042.1"/>
</dbReference>
<keyword evidence="5 12" id="KW-0812">Transmembrane</keyword>
<feature type="transmembrane region" description="Helical" evidence="12">
    <location>
        <begin position="88"/>
        <end position="112"/>
    </location>
</feature>
<keyword evidence="6" id="KW-0547">Nucleotide-binding</keyword>
<evidence type="ECO:0000256" key="10">
    <source>
        <dbReference type="ARBA" id="ARBA00023455"/>
    </source>
</evidence>
<comment type="caution">
    <text evidence="15">The sequence shown here is derived from an EMBL/GenBank/DDBJ whole genome shotgun (WGS) entry which is preliminary data.</text>
</comment>
<keyword evidence="8 12" id="KW-1133">Transmembrane helix</keyword>
<evidence type="ECO:0000256" key="5">
    <source>
        <dbReference type="ARBA" id="ARBA00022692"/>
    </source>
</evidence>
<dbReference type="InterPro" id="IPR003439">
    <property type="entry name" value="ABC_transporter-like_ATP-bd"/>
</dbReference>
<feature type="transmembrane region" description="Helical" evidence="12">
    <location>
        <begin position="161"/>
        <end position="178"/>
    </location>
</feature>
<dbReference type="InterPro" id="IPR011527">
    <property type="entry name" value="ABC1_TM_dom"/>
</dbReference>
<dbReference type="FunFam" id="3.40.50.300:FF:000221">
    <property type="entry name" value="Multidrug ABC transporter ATP-binding protein"/>
    <property type="match status" value="1"/>
</dbReference>
<protein>
    <submittedName>
        <fullName evidence="15">ABC transporter</fullName>
    </submittedName>
</protein>
<feature type="transmembrane region" description="Helical" evidence="12">
    <location>
        <begin position="184"/>
        <end position="205"/>
    </location>
</feature>
<dbReference type="PANTHER" id="PTHR43394">
    <property type="entry name" value="ATP-DEPENDENT PERMEASE MDL1, MITOCHONDRIAL"/>
    <property type="match status" value="1"/>
</dbReference>
<accession>A0A8J3CJU6</accession>
<dbReference type="SUPFAM" id="SSF90123">
    <property type="entry name" value="ABC transporter transmembrane region"/>
    <property type="match status" value="1"/>
</dbReference>
<dbReference type="AlphaFoldDB" id="A0A8J3CJU6"/>
<feature type="compositionally biased region" description="Polar residues" evidence="11">
    <location>
        <begin position="14"/>
        <end position="24"/>
    </location>
</feature>
<dbReference type="InterPro" id="IPR003593">
    <property type="entry name" value="AAA+_ATPase"/>
</dbReference>
<reference evidence="15" key="2">
    <citation type="submission" date="2020-09" db="EMBL/GenBank/DDBJ databases">
        <authorList>
            <person name="Sun Q."/>
            <person name="Zhou Y."/>
        </authorList>
    </citation>
    <scope>NUCLEOTIDE SEQUENCE</scope>
    <source>
        <strain evidence="15">CGMCC 4.5737</strain>
    </source>
</reference>
<dbReference type="Gene3D" id="3.40.50.300">
    <property type="entry name" value="P-loop containing nucleotide triphosphate hydrolases"/>
    <property type="match status" value="1"/>
</dbReference>
<dbReference type="GO" id="GO:0005886">
    <property type="term" value="C:plasma membrane"/>
    <property type="evidence" value="ECO:0007669"/>
    <property type="project" value="UniProtKB-SubCell"/>
</dbReference>
<dbReference type="PROSITE" id="PS50929">
    <property type="entry name" value="ABC_TM1F"/>
    <property type="match status" value="1"/>
</dbReference>
<evidence type="ECO:0000256" key="1">
    <source>
        <dbReference type="ARBA" id="ARBA00004429"/>
    </source>
</evidence>
<comment type="subcellular location">
    <subcellularLocation>
        <location evidence="1">Cell inner membrane</location>
        <topology evidence="1">Multi-pass membrane protein</topology>
    </subcellularLocation>
</comment>
<dbReference type="Pfam" id="PF00005">
    <property type="entry name" value="ABC_tran"/>
    <property type="match status" value="1"/>
</dbReference>
<keyword evidence="7" id="KW-0067">ATP-binding</keyword>
<keyword evidence="4" id="KW-0997">Cell inner membrane</keyword>
<dbReference type="InterPro" id="IPR017871">
    <property type="entry name" value="ABC_transporter-like_CS"/>
</dbReference>